<dbReference type="STRING" id="380358.XALC_1937"/>
<dbReference type="eggNOG" id="COG1633">
    <property type="taxonomic scope" value="Bacteria"/>
</dbReference>
<proteinExistence type="predicted"/>
<dbReference type="PANTHER" id="PTHR34400:SF4">
    <property type="entry name" value="MEMBRANE PROTEIN"/>
    <property type="match status" value="1"/>
</dbReference>
<feature type="domain" description="Iminophenyl-pyruvate dimer synthase" evidence="1">
    <location>
        <begin position="5"/>
        <end position="229"/>
    </location>
</feature>
<evidence type="ECO:0000313" key="3">
    <source>
        <dbReference type="Proteomes" id="UP000001890"/>
    </source>
</evidence>
<dbReference type="EMBL" id="FP565176">
    <property type="protein sequence ID" value="CBA16423.1"/>
    <property type="molecule type" value="Genomic_DNA"/>
</dbReference>
<name>D2UE28_XANAP</name>
<reference evidence="2 3" key="1">
    <citation type="journal article" date="2009" name="BMC Genomics">
        <title>The complete genome sequence of Xanthomonas albilineans provides new insights into the reductive genome evolution of the xylem-limited Xanthomonadaceae.</title>
        <authorList>
            <person name="Pieretti I."/>
            <person name="Royer M."/>
            <person name="Barbe V."/>
            <person name="Carrere S."/>
            <person name="Koebnik R."/>
            <person name="Cociancich S."/>
            <person name="Couloux A."/>
            <person name="Darrasse A."/>
            <person name="Gouzy J."/>
            <person name="Jacques M.A."/>
            <person name="Lauber E."/>
            <person name="Manceau C."/>
            <person name="Mangenot S."/>
            <person name="Poussier S."/>
            <person name="Segurens B."/>
            <person name="Szurek B."/>
            <person name="Verdier V."/>
            <person name="Arlat M."/>
            <person name="Rott P."/>
        </authorList>
    </citation>
    <scope>NUCLEOTIDE SEQUENCE [LARGE SCALE GENOMIC DNA]</scope>
    <source>
        <strain evidence="3">GPE PC73 / CFBP 7063</strain>
    </source>
</reference>
<dbReference type="KEGG" id="xal:XALC_1937"/>
<dbReference type="Gene3D" id="6.10.140.1530">
    <property type="match status" value="1"/>
</dbReference>
<evidence type="ECO:0000259" key="1">
    <source>
        <dbReference type="Pfam" id="PF12902"/>
    </source>
</evidence>
<dbReference type="Pfam" id="PF12902">
    <property type="entry name" value="Ferritin-like"/>
    <property type="match status" value="1"/>
</dbReference>
<accession>D2UE28</accession>
<dbReference type="AlphaFoldDB" id="D2UE28"/>
<dbReference type="InterPro" id="IPR026820">
    <property type="entry name" value="VioB/RebD_dom"/>
</dbReference>
<organism evidence="2 3">
    <name type="scientific">Xanthomonas albilineans (strain GPE PC73 / CFBP 7063)</name>
    <dbReference type="NCBI Taxonomy" id="380358"/>
    <lineage>
        <taxon>Bacteria</taxon>
        <taxon>Pseudomonadati</taxon>
        <taxon>Pseudomonadota</taxon>
        <taxon>Gammaproteobacteria</taxon>
        <taxon>Lysobacterales</taxon>
        <taxon>Lysobacteraceae</taxon>
        <taxon>Xanthomonas</taxon>
    </lineage>
</organism>
<keyword evidence="3" id="KW-1185">Reference proteome</keyword>
<sequence>MYQHLQGAMDLELWTIPYYMTVLYSIKDISSAPYRLIQSAVYQEMLHVQLVSNIANAYGYSPTLTTPVYQGTAVPHLDFNLDTPNPTEEFTPYSAELGPLDAARINTMCMIEYPQWLTEREPDLSDTQQKYGSIGEFYAALRNGMAELRQHVQGGVRQMDEFGPFYQKAGDLTVSEYGDAGFRQALTLTDIIMDQGEGQSEATETVDLPYQSTADSFHNAWSHFQKFDYVRCLPQRPDTYSGQANPAEDTPGYAAQQILIRDFASFLGTLNGIFRGEQIPTAFGVQMAKLGGDVLSCWQHNAIPRFS</sequence>
<gene>
    <name evidence="2" type="ordered locus">XALc_1937</name>
</gene>
<dbReference type="InterPro" id="IPR012347">
    <property type="entry name" value="Ferritin-like"/>
</dbReference>
<dbReference type="Gene3D" id="1.20.1260.10">
    <property type="match status" value="1"/>
</dbReference>
<evidence type="ECO:0000313" key="2">
    <source>
        <dbReference type="EMBL" id="CBA16423.1"/>
    </source>
</evidence>
<protein>
    <recommendedName>
        <fullName evidence="1">Iminophenyl-pyruvate dimer synthase domain-containing protein</fullName>
    </recommendedName>
</protein>
<dbReference type="Proteomes" id="UP000001890">
    <property type="component" value="Chromosome"/>
</dbReference>
<dbReference type="PANTHER" id="PTHR34400">
    <property type="match status" value="1"/>
</dbReference>